<keyword evidence="3" id="KW-1185">Reference proteome</keyword>
<dbReference type="OrthoDB" id="9157181at2"/>
<sequence>MAKKIDRARVEAGRVELPKKLAFLTAEKVDFSSVTDKDGDWSVELPAAALQKLVKSRNELKAVKADHKKAAAQQASLVDAEKAAHEETRQALAKAERRIKALEKKLAGQTADGADTSAPKADKRTKPVEQARVPKKVSGKKPTLPVDPVGEPVQAADVAAAS</sequence>
<accession>A0A0G3BN64</accession>
<feature type="region of interest" description="Disordered" evidence="1">
    <location>
        <begin position="104"/>
        <end position="162"/>
    </location>
</feature>
<dbReference type="RefSeq" id="WP_047195054.1">
    <property type="nucleotide sequence ID" value="NZ_CP011371.1"/>
</dbReference>
<name>A0A0G3BN64_9BURK</name>
<dbReference type="EMBL" id="CP011371">
    <property type="protein sequence ID" value="AKJ29433.1"/>
    <property type="molecule type" value="Genomic_DNA"/>
</dbReference>
<gene>
    <name evidence="2" type="ORF">AAW51_2742</name>
</gene>
<dbReference type="KEGG" id="pbh:AAW51_2742"/>
<evidence type="ECO:0000313" key="2">
    <source>
        <dbReference type="EMBL" id="AKJ29433.1"/>
    </source>
</evidence>
<feature type="compositionally biased region" description="Basic and acidic residues" evidence="1">
    <location>
        <begin position="120"/>
        <end position="129"/>
    </location>
</feature>
<protein>
    <submittedName>
        <fullName evidence="2">Uncharacterized protein</fullName>
    </submittedName>
</protein>
<reference evidence="2 3" key="1">
    <citation type="submission" date="2015-05" db="EMBL/GenBank/DDBJ databases">
        <authorList>
            <person name="Tang B."/>
            <person name="Yu Y."/>
        </authorList>
    </citation>
    <scope>NUCLEOTIDE SEQUENCE [LARGE SCALE GENOMIC DNA]</scope>
    <source>
        <strain evidence="2 3">DSM 7029</strain>
    </source>
</reference>
<organism evidence="2 3">
    <name type="scientific">Caldimonas brevitalea</name>
    <dbReference type="NCBI Taxonomy" id="413882"/>
    <lineage>
        <taxon>Bacteria</taxon>
        <taxon>Pseudomonadati</taxon>
        <taxon>Pseudomonadota</taxon>
        <taxon>Betaproteobacteria</taxon>
        <taxon>Burkholderiales</taxon>
        <taxon>Sphaerotilaceae</taxon>
        <taxon>Caldimonas</taxon>
    </lineage>
</organism>
<evidence type="ECO:0000256" key="1">
    <source>
        <dbReference type="SAM" id="MobiDB-lite"/>
    </source>
</evidence>
<dbReference type="PATRIC" id="fig|413882.6.peg.2861"/>
<proteinExistence type="predicted"/>
<dbReference type="Proteomes" id="UP000035352">
    <property type="component" value="Chromosome"/>
</dbReference>
<evidence type="ECO:0000313" key="3">
    <source>
        <dbReference type="Proteomes" id="UP000035352"/>
    </source>
</evidence>
<dbReference type="AlphaFoldDB" id="A0A0G3BN64"/>